<evidence type="ECO:0000259" key="1">
    <source>
        <dbReference type="Pfam" id="PF24626"/>
    </source>
</evidence>
<sequence length="130" mass="14702">MECFLCCGLHRMRDCLELSKTSANSKGNKVEPKSEALKFGSMILNSAKANRDRNWLGKDTSPFRVLKQVGRRAYKLELVTILKVKPVFNVKVPKPICEDQGDSNRGESQWGQVRVVDSCKRNVRKRSSSS</sequence>
<organism evidence="2 3">
    <name type="scientific">Gossypium arboreum</name>
    <name type="common">Tree cotton</name>
    <name type="synonym">Gossypium nanking</name>
    <dbReference type="NCBI Taxonomy" id="29729"/>
    <lineage>
        <taxon>Eukaryota</taxon>
        <taxon>Viridiplantae</taxon>
        <taxon>Streptophyta</taxon>
        <taxon>Embryophyta</taxon>
        <taxon>Tracheophyta</taxon>
        <taxon>Spermatophyta</taxon>
        <taxon>Magnoliopsida</taxon>
        <taxon>eudicotyledons</taxon>
        <taxon>Gunneridae</taxon>
        <taxon>Pentapetalae</taxon>
        <taxon>rosids</taxon>
        <taxon>malvids</taxon>
        <taxon>Malvales</taxon>
        <taxon>Malvaceae</taxon>
        <taxon>Malvoideae</taxon>
        <taxon>Gossypium</taxon>
    </lineage>
</organism>
<evidence type="ECO:0000313" key="2">
    <source>
        <dbReference type="EMBL" id="KAK5836766.1"/>
    </source>
</evidence>
<feature type="domain" description="Tf2-1-like SH3-like" evidence="1">
    <location>
        <begin position="60"/>
        <end position="94"/>
    </location>
</feature>
<proteinExistence type="predicted"/>
<reference evidence="2 3" key="1">
    <citation type="submission" date="2023-03" db="EMBL/GenBank/DDBJ databases">
        <title>WGS of Gossypium arboreum.</title>
        <authorList>
            <person name="Yu D."/>
        </authorList>
    </citation>
    <scope>NUCLEOTIDE SEQUENCE [LARGE SCALE GENOMIC DNA]</scope>
    <source>
        <tissue evidence="2">Leaf</tissue>
    </source>
</reference>
<comment type="caution">
    <text evidence="2">The sequence shown here is derived from an EMBL/GenBank/DDBJ whole genome shotgun (WGS) entry which is preliminary data.</text>
</comment>
<keyword evidence="3" id="KW-1185">Reference proteome</keyword>
<gene>
    <name evidence="2" type="ORF">PVK06_012567</name>
</gene>
<dbReference type="Pfam" id="PF24626">
    <property type="entry name" value="SH3_Tf2-1"/>
    <property type="match status" value="1"/>
</dbReference>
<name>A0ABR0QCH5_GOSAR</name>
<dbReference type="EMBL" id="JARKNE010000004">
    <property type="protein sequence ID" value="KAK5836766.1"/>
    <property type="molecule type" value="Genomic_DNA"/>
</dbReference>
<dbReference type="Proteomes" id="UP001358586">
    <property type="component" value="Chromosome 4"/>
</dbReference>
<accession>A0ABR0QCH5</accession>
<evidence type="ECO:0000313" key="3">
    <source>
        <dbReference type="Proteomes" id="UP001358586"/>
    </source>
</evidence>
<dbReference type="InterPro" id="IPR056924">
    <property type="entry name" value="SH3_Tf2-1"/>
</dbReference>
<protein>
    <recommendedName>
        <fullName evidence="1">Tf2-1-like SH3-like domain-containing protein</fullName>
    </recommendedName>
</protein>